<reference evidence="2" key="2">
    <citation type="submission" date="2020-09" db="EMBL/GenBank/DDBJ databases">
        <authorList>
            <person name="Sun Q."/>
            <person name="Zhou Y."/>
        </authorList>
    </citation>
    <scope>NUCLEOTIDE SEQUENCE</scope>
    <source>
        <strain evidence="2">CGMCC 1.12827</strain>
    </source>
</reference>
<name>A0A916T2S8_9ACTN</name>
<evidence type="ECO:0000313" key="2">
    <source>
        <dbReference type="EMBL" id="GGB26402.1"/>
    </source>
</evidence>
<comment type="caution">
    <text evidence="2">The sequence shown here is derived from an EMBL/GenBank/DDBJ whole genome shotgun (WGS) entry which is preliminary data.</text>
</comment>
<proteinExistence type="predicted"/>
<evidence type="ECO:0000313" key="3">
    <source>
        <dbReference type="Proteomes" id="UP000621454"/>
    </source>
</evidence>
<feature type="region of interest" description="Disordered" evidence="1">
    <location>
        <begin position="182"/>
        <end position="215"/>
    </location>
</feature>
<evidence type="ECO:0000256" key="1">
    <source>
        <dbReference type="SAM" id="MobiDB-lite"/>
    </source>
</evidence>
<protein>
    <submittedName>
        <fullName evidence="2">Uncharacterized protein</fullName>
    </submittedName>
</protein>
<accession>A0A916T2S8</accession>
<dbReference type="RefSeq" id="WP_188585783.1">
    <property type="nucleotide sequence ID" value="NZ_BMGC01000006.1"/>
</dbReference>
<dbReference type="Proteomes" id="UP000621454">
    <property type="component" value="Unassembled WGS sequence"/>
</dbReference>
<reference evidence="2" key="1">
    <citation type="journal article" date="2014" name="Int. J. Syst. Evol. Microbiol.">
        <title>Complete genome sequence of Corynebacterium casei LMG S-19264T (=DSM 44701T), isolated from a smear-ripened cheese.</title>
        <authorList>
            <consortium name="US DOE Joint Genome Institute (JGI-PGF)"/>
            <person name="Walter F."/>
            <person name="Albersmeier A."/>
            <person name="Kalinowski J."/>
            <person name="Ruckert C."/>
        </authorList>
    </citation>
    <scope>NUCLEOTIDE SEQUENCE</scope>
    <source>
        <strain evidence="2">CGMCC 1.12827</strain>
    </source>
</reference>
<organism evidence="2 3">
    <name type="scientific">Gordonia jinhuaensis</name>
    <dbReference type="NCBI Taxonomy" id="1517702"/>
    <lineage>
        <taxon>Bacteria</taxon>
        <taxon>Bacillati</taxon>
        <taxon>Actinomycetota</taxon>
        <taxon>Actinomycetes</taxon>
        <taxon>Mycobacteriales</taxon>
        <taxon>Gordoniaceae</taxon>
        <taxon>Gordonia</taxon>
    </lineage>
</organism>
<sequence length="215" mass="23694">MPATGFGVRPRIFLDPPAKTFSQDEKRTRRRRHLPVRYGRDLGLTDEIRGVIRPVADRLTAAGLIGDVDEIAEAVRELCVTCADLLNDAKISRIDYASRSRARAALKTLTKQPVPEISRAALADGSWPDMLADMSEPLSAPLANLLGRANPSVSDAVVEALRLLDRAVLDLDRRIDRTLLFRSQNPHAPSQSERDDPEAARATLADLGVQLEDNR</sequence>
<keyword evidence="3" id="KW-1185">Reference proteome</keyword>
<dbReference type="AlphaFoldDB" id="A0A916T2S8"/>
<gene>
    <name evidence="2" type="ORF">GCM10011489_13200</name>
</gene>
<dbReference type="EMBL" id="BMGC01000006">
    <property type="protein sequence ID" value="GGB26402.1"/>
    <property type="molecule type" value="Genomic_DNA"/>
</dbReference>